<protein>
    <recommendedName>
        <fullName evidence="3">CCHC-type domain-containing protein</fullName>
    </recommendedName>
</protein>
<evidence type="ECO:0000313" key="5">
    <source>
        <dbReference type="Proteomes" id="UP001153555"/>
    </source>
</evidence>
<dbReference type="Pfam" id="PF14111">
    <property type="entry name" value="DUF4283"/>
    <property type="match status" value="1"/>
</dbReference>
<sequence length="405" mass="45942">VFGVREMESSQCIGQDDELAKKLEEVSLSDREHNFIDIARGDIKIGDEECNRSLFGKIIGDRHASWAGIKQSMSNIWRIQQSMEVKELGPNFFQFIFLKREDLLRVAKGTNWIFDNQYLILAEWQEGLSINHPVFSELKIWVQVFNIPLNWLCTEVGMKIGRVFKKVNNVVVVGAGSHGGRIMRLLVTVDLTEALPRCANIRLDNREVKGGFKYESLVNHCHYCGHIGHLERRCLIRQQDINNNLLKEGQFGDWMRAPEFNSWASFGNSSSRSTPQTDPPHVGTQSNPLPTSTSHVEDNNQIIVAKENLAANPSDRTNHVAGPIITTTPDDPDNSIALNPLKRIVCEEDCINRNIEVELESGNFNRAIAGCSGVQKHISKTWRRPANRERRLQRLDPPNTQNFIP</sequence>
<gene>
    <name evidence="4" type="ORF">SHERM_23994</name>
</gene>
<evidence type="ECO:0000256" key="1">
    <source>
        <dbReference type="PROSITE-ProRule" id="PRU00047"/>
    </source>
</evidence>
<evidence type="ECO:0000256" key="2">
    <source>
        <dbReference type="SAM" id="MobiDB-lite"/>
    </source>
</evidence>
<dbReference type="EMBL" id="CACSLK010027752">
    <property type="protein sequence ID" value="CAA0828299.1"/>
    <property type="molecule type" value="Genomic_DNA"/>
</dbReference>
<name>A0A9N7NDA3_STRHE</name>
<dbReference type="InterPro" id="IPR040256">
    <property type="entry name" value="At4g02000-like"/>
</dbReference>
<feature type="compositionally biased region" description="Polar residues" evidence="2">
    <location>
        <begin position="283"/>
        <end position="295"/>
    </location>
</feature>
<dbReference type="PANTHER" id="PTHR31286">
    <property type="entry name" value="GLYCINE-RICH CELL WALL STRUCTURAL PROTEIN 1.8-LIKE"/>
    <property type="match status" value="1"/>
</dbReference>
<dbReference type="GO" id="GO:0003676">
    <property type="term" value="F:nucleic acid binding"/>
    <property type="evidence" value="ECO:0007669"/>
    <property type="project" value="InterPro"/>
</dbReference>
<reference evidence="4" key="1">
    <citation type="submission" date="2019-12" db="EMBL/GenBank/DDBJ databases">
        <authorList>
            <person name="Scholes J."/>
        </authorList>
    </citation>
    <scope>NUCLEOTIDE SEQUENCE</scope>
</reference>
<feature type="non-terminal residue" evidence="4">
    <location>
        <position position="1"/>
    </location>
</feature>
<proteinExistence type="predicted"/>
<feature type="compositionally biased region" description="Polar residues" evidence="2">
    <location>
        <begin position="265"/>
        <end position="276"/>
    </location>
</feature>
<dbReference type="InterPro" id="IPR001878">
    <property type="entry name" value="Znf_CCHC"/>
</dbReference>
<dbReference type="PROSITE" id="PS50158">
    <property type="entry name" value="ZF_CCHC"/>
    <property type="match status" value="1"/>
</dbReference>
<keyword evidence="5" id="KW-1185">Reference proteome</keyword>
<dbReference type="Proteomes" id="UP001153555">
    <property type="component" value="Unassembled WGS sequence"/>
</dbReference>
<keyword evidence="1" id="KW-0862">Zinc</keyword>
<keyword evidence="1" id="KW-0479">Metal-binding</keyword>
<feature type="non-terminal residue" evidence="4">
    <location>
        <position position="405"/>
    </location>
</feature>
<keyword evidence="1" id="KW-0863">Zinc-finger</keyword>
<comment type="caution">
    <text evidence="4">The sequence shown here is derived from an EMBL/GenBank/DDBJ whole genome shotgun (WGS) entry which is preliminary data.</text>
</comment>
<accession>A0A9N7NDA3</accession>
<dbReference type="PANTHER" id="PTHR31286:SF178">
    <property type="entry name" value="DUF4283 DOMAIN-CONTAINING PROTEIN"/>
    <property type="match status" value="1"/>
</dbReference>
<dbReference type="AlphaFoldDB" id="A0A9N7NDA3"/>
<feature type="region of interest" description="Disordered" evidence="2">
    <location>
        <begin position="265"/>
        <end position="295"/>
    </location>
</feature>
<feature type="domain" description="CCHC-type" evidence="3">
    <location>
        <begin position="221"/>
        <end position="234"/>
    </location>
</feature>
<dbReference type="InterPro" id="IPR025558">
    <property type="entry name" value="DUF4283"/>
</dbReference>
<dbReference type="OrthoDB" id="1750606at2759"/>
<evidence type="ECO:0000259" key="3">
    <source>
        <dbReference type="PROSITE" id="PS50158"/>
    </source>
</evidence>
<evidence type="ECO:0000313" key="4">
    <source>
        <dbReference type="EMBL" id="CAA0828299.1"/>
    </source>
</evidence>
<organism evidence="4 5">
    <name type="scientific">Striga hermonthica</name>
    <name type="common">Purple witchweed</name>
    <name type="synonym">Buchnera hermonthica</name>
    <dbReference type="NCBI Taxonomy" id="68872"/>
    <lineage>
        <taxon>Eukaryota</taxon>
        <taxon>Viridiplantae</taxon>
        <taxon>Streptophyta</taxon>
        <taxon>Embryophyta</taxon>
        <taxon>Tracheophyta</taxon>
        <taxon>Spermatophyta</taxon>
        <taxon>Magnoliopsida</taxon>
        <taxon>eudicotyledons</taxon>
        <taxon>Gunneridae</taxon>
        <taxon>Pentapetalae</taxon>
        <taxon>asterids</taxon>
        <taxon>lamiids</taxon>
        <taxon>Lamiales</taxon>
        <taxon>Orobanchaceae</taxon>
        <taxon>Buchnereae</taxon>
        <taxon>Striga</taxon>
    </lineage>
</organism>
<dbReference type="GO" id="GO:0008270">
    <property type="term" value="F:zinc ion binding"/>
    <property type="evidence" value="ECO:0007669"/>
    <property type="project" value="UniProtKB-KW"/>
</dbReference>